<evidence type="ECO:0000259" key="1">
    <source>
        <dbReference type="PROSITE" id="PS50097"/>
    </source>
</evidence>
<proteinExistence type="predicted"/>
<feature type="domain" description="BTB" evidence="1">
    <location>
        <begin position="481"/>
        <end position="560"/>
    </location>
</feature>
<dbReference type="SUPFAM" id="SSF54695">
    <property type="entry name" value="POZ domain"/>
    <property type="match status" value="1"/>
</dbReference>
<dbReference type="Gene3D" id="3.40.630.30">
    <property type="match status" value="2"/>
</dbReference>
<dbReference type="PROSITE" id="PS50097">
    <property type="entry name" value="BTB"/>
    <property type="match status" value="1"/>
</dbReference>
<organism evidence="2 3">
    <name type="scientific">Symbiodinium natans</name>
    <dbReference type="NCBI Taxonomy" id="878477"/>
    <lineage>
        <taxon>Eukaryota</taxon>
        <taxon>Sar</taxon>
        <taxon>Alveolata</taxon>
        <taxon>Dinophyceae</taxon>
        <taxon>Suessiales</taxon>
        <taxon>Symbiodiniaceae</taxon>
        <taxon>Symbiodinium</taxon>
    </lineage>
</organism>
<dbReference type="EMBL" id="CAJNDS010000026">
    <property type="protein sequence ID" value="CAE6923099.1"/>
    <property type="molecule type" value="Genomic_DNA"/>
</dbReference>
<dbReference type="InterPro" id="IPR011333">
    <property type="entry name" value="SKP1/BTB/POZ_sf"/>
</dbReference>
<dbReference type="CDD" id="cd18186">
    <property type="entry name" value="BTB_POZ_ZBTB_KLHL-like"/>
    <property type="match status" value="1"/>
</dbReference>
<reference evidence="2" key="1">
    <citation type="submission" date="2021-02" db="EMBL/GenBank/DDBJ databases">
        <authorList>
            <person name="Dougan E. K."/>
            <person name="Rhodes N."/>
            <person name="Thang M."/>
            <person name="Chan C."/>
        </authorList>
    </citation>
    <scope>NUCLEOTIDE SEQUENCE</scope>
</reference>
<keyword evidence="3" id="KW-1185">Reference proteome</keyword>
<comment type="caution">
    <text evidence="2">The sequence shown here is derived from an EMBL/GenBank/DDBJ whole genome shotgun (WGS) entry which is preliminary data.</text>
</comment>
<gene>
    <name evidence="2" type="primary">LOGL8</name>
    <name evidence="2" type="ORF">SNAT2548_LOCUS534</name>
</gene>
<dbReference type="InterPro" id="IPR016181">
    <property type="entry name" value="Acyl_CoA_acyltransferase"/>
</dbReference>
<accession>A0A812GIA3</accession>
<protein>
    <submittedName>
        <fullName evidence="2">LOGL8 protein</fullName>
    </submittedName>
</protein>
<evidence type="ECO:0000313" key="2">
    <source>
        <dbReference type="EMBL" id="CAE6923099.1"/>
    </source>
</evidence>
<evidence type="ECO:0000313" key="3">
    <source>
        <dbReference type="Proteomes" id="UP000604046"/>
    </source>
</evidence>
<dbReference type="Proteomes" id="UP000604046">
    <property type="component" value="Unassembled WGS sequence"/>
</dbReference>
<dbReference type="Gene3D" id="3.30.710.10">
    <property type="entry name" value="Potassium Channel Kv1.1, Chain A"/>
    <property type="match status" value="1"/>
</dbReference>
<sequence length="671" mass="75133">MQCRSRDRSRSPRKAARATETCCVLEASKDAHRWAAYECHFAKTTFRSEASQVRTRVIASHGQCRTFILCEKGQVPKNILKAKDRKELVLAAMTVRMNPYAKFAKMWAQVLHMSAWEERQGHGSKLVTAVEELLRQEGVDVIVSYPAPTQQAESFWKKMGYVSQDPSLLPDEELIPRWRGGPLWPEQSLSGEALEQWEKRLSVGALQPREEAIRTRPGGDGRRYRELVWRPKDLRKRQASEVIMSAEELQKLMAAPSAPDAVAREDIKKSEASQVRTRVIASHGQCRTFILCEKGQVPKNILKAKDRKELVLAAMTVRMNPYAKFAKRRCGHGSKLVTAVEELLRQEGVDVIVSYPAPTQQAESFWKKMGYVSQDRSLLPDEELIPRWRGGPLWPEQSLSGEALEQWEKRLSVGALQPREEAIRTRPGGDGRRYRELVWRPKDLRKRQASEVIMSAEELQKLMAAPSAPVRPDAAGRVPFADLAFDVTAGPDTHSRFLAHRVVVGAQSPVLLKELESLPLVELPQEGITASIFKVDRRISKDVWRSVLQFFYTGVVHCPFAKDPAKLVELFRAAAIYKLPKALLDLAQAALFPLLPSSPTSLALEVFSISAGTSGEGVDVSSLREASTFVLLSHAPQVFADLPPETVSGVLERLLATSEQGIFAAQQEKRS</sequence>
<dbReference type="InterPro" id="IPR000210">
    <property type="entry name" value="BTB/POZ_dom"/>
</dbReference>
<dbReference type="SUPFAM" id="SSF55729">
    <property type="entry name" value="Acyl-CoA N-acyltransferases (Nat)"/>
    <property type="match status" value="2"/>
</dbReference>
<dbReference type="AlphaFoldDB" id="A0A812GIA3"/>
<name>A0A812GIA3_9DINO</name>